<sequence length="441" mass="49142">MYSARTPLLLLCIACCTLKAQCFSFHRPLATFKSTSSSTNTRGDCDKVSCTSLQAIWSNEQAVQDYRDFLDNKPSAVDWKPDQPSCFVVFESSSPEPSNPQQELIKEMIKETDHVITLTLDDPLTFPDEIEGKKTDHVNTLSIDDPLTFPDEISGHETYPIYILTPPDSLQTFASSSPVQKLRKMYPPSPHLEDFCFLHYGGRISESILRGNNLGGSDQTTCLLNLGIKAASSGLRSHNLINGEIVLGVDAMGQKKIAGKSITCGKWAGSLKDRIETTVKATCGIDEGDNWSVVDLGFYRDVRRILFEYGILSSAFNLIGEVHSKTTSEPMTYATVALGYTDECVEMIQELSSCLRGSLAVTMMYGFEERVMELAERGEMWKSKIAQVEEEGWESTNGWWLNEMSLATLEKAKKARIPLPDPLEMHSEYLGFIGKNVEVFE</sequence>
<dbReference type="EMBL" id="BRXW01000557">
    <property type="protein sequence ID" value="GMH66034.1"/>
    <property type="molecule type" value="Genomic_DNA"/>
</dbReference>
<proteinExistence type="predicted"/>
<reference evidence="3" key="1">
    <citation type="journal article" date="2023" name="Commun. Biol.">
        <title>Genome analysis of Parmales, the sister group of diatoms, reveals the evolutionary specialization of diatoms from phago-mixotrophs to photoautotrophs.</title>
        <authorList>
            <person name="Ban H."/>
            <person name="Sato S."/>
            <person name="Yoshikawa S."/>
            <person name="Yamada K."/>
            <person name="Nakamura Y."/>
            <person name="Ichinomiya M."/>
            <person name="Sato N."/>
            <person name="Blanc-Mathieu R."/>
            <person name="Endo H."/>
            <person name="Kuwata A."/>
            <person name="Ogata H."/>
        </authorList>
    </citation>
    <scope>NUCLEOTIDE SEQUENCE [LARGE SCALE GENOMIC DNA]</scope>
    <source>
        <strain evidence="3">NIES 3700</strain>
    </source>
</reference>
<evidence type="ECO:0000313" key="3">
    <source>
        <dbReference type="Proteomes" id="UP001165122"/>
    </source>
</evidence>
<dbReference type="OrthoDB" id="40417at2759"/>
<feature type="signal peptide" evidence="1">
    <location>
        <begin position="1"/>
        <end position="22"/>
    </location>
</feature>
<dbReference type="PANTHER" id="PTHR34044">
    <property type="entry name" value="NUCLEAR PROTEIN"/>
    <property type="match status" value="1"/>
</dbReference>
<evidence type="ECO:0000313" key="2">
    <source>
        <dbReference type="EMBL" id="GMH66034.1"/>
    </source>
</evidence>
<name>A0A9W7E2U8_9STRA</name>
<dbReference type="PANTHER" id="PTHR34044:SF1">
    <property type="entry name" value="NUCLEAR PROTEIN"/>
    <property type="match status" value="1"/>
</dbReference>
<feature type="chain" id="PRO_5040836632" evidence="1">
    <location>
        <begin position="23"/>
        <end position="441"/>
    </location>
</feature>
<keyword evidence="1" id="KW-0732">Signal</keyword>
<comment type="caution">
    <text evidence="2">The sequence shown here is derived from an EMBL/GenBank/DDBJ whole genome shotgun (WGS) entry which is preliminary data.</text>
</comment>
<gene>
    <name evidence="2" type="ORF">TrLO_g12442</name>
</gene>
<dbReference type="AlphaFoldDB" id="A0A9W7E2U8"/>
<keyword evidence="3" id="KW-1185">Reference proteome</keyword>
<organism evidence="2 3">
    <name type="scientific">Triparma laevis f. longispina</name>
    <dbReference type="NCBI Taxonomy" id="1714387"/>
    <lineage>
        <taxon>Eukaryota</taxon>
        <taxon>Sar</taxon>
        <taxon>Stramenopiles</taxon>
        <taxon>Ochrophyta</taxon>
        <taxon>Bolidophyceae</taxon>
        <taxon>Parmales</taxon>
        <taxon>Triparmaceae</taxon>
        <taxon>Triparma</taxon>
    </lineage>
</organism>
<accession>A0A9W7E2U8</accession>
<dbReference type="Proteomes" id="UP001165122">
    <property type="component" value="Unassembled WGS sequence"/>
</dbReference>
<evidence type="ECO:0000256" key="1">
    <source>
        <dbReference type="SAM" id="SignalP"/>
    </source>
</evidence>
<protein>
    <submittedName>
        <fullName evidence="2">Uncharacterized protein</fullName>
    </submittedName>
</protein>